<feature type="compositionally biased region" description="Polar residues" evidence="1">
    <location>
        <begin position="115"/>
        <end position="126"/>
    </location>
</feature>
<feature type="region of interest" description="Disordered" evidence="1">
    <location>
        <begin position="114"/>
        <end position="159"/>
    </location>
</feature>
<proteinExistence type="predicted"/>
<evidence type="ECO:0000313" key="3">
    <source>
        <dbReference type="Proteomes" id="UP001327560"/>
    </source>
</evidence>
<dbReference type="EMBL" id="CP136890">
    <property type="protein sequence ID" value="WOK92069.1"/>
    <property type="molecule type" value="Genomic_DNA"/>
</dbReference>
<keyword evidence="3" id="KW-1185">Reference proteome</keyword>
<organism evidence="2 3">
    <name type="scientific">Canna indica</name>
    <name type="common">Indian-shot</name>
    <dbReference type="NCBI Taxonomy" id="4628"/>
    <lineage>
        <taxon>Eukaryota</taxon>
        <taxon>Viridiplantae</taxon>
        <taxon>Streptophyta</taxon>
        <taxon>Embryophyta</taxon>
        <taxon>Tracheophyta</taxon>
        <taxon>Spermatophyta</taxon>
        <taxon>Magnoliopsida</taxon>
        <taxon>Liliopsida</taxon>
        <taxon>Zingiberales</taxon>
        <taxon>Cannaceae</taxon>
        <taxon>Canna</taxon>
    </lineage>
</organism>
<dbReference type="AlphaFoldDB" id="A0AAQ3JND3"/>
<name>A0AAQ3JND3_9LILI</name>
<dbReference type="Proteomes" id="UP001327560">
    <property type="component" value="Chromosome 1"/>
</dbReference>
<dbReference type="PANTHER" id="PTHR33108:SF32">
    <property type="entry name" value="DUF1677 FAMILY PROTEIN (DUF1677)"/>
    <property type="match status" value="1"/>
</dbReference>
<feature type="compositionally biased region" description="Low complexity" evidence="1">
    <location>
        <begin position="148"/>
        <end position="159"/>
    </location>
</feature>
<gene>
    <name evidence="2" type="ORF">Cni_G00760</name>
</gene>
<sequence>MSAKVRSGEALAVAAAGDAKPEIVRATCSCCGLTEECTPAYVARVRERYSGRWVCGLCGEAIKDEIRRSGRRISTEEALSRHTTFSERFRSPAPPSETAEQLIAAMRQLLRRSLDSPQVVRSTPSSPLREEAASPSPNAPREARRSISRSSSCSSTLTS</sequence>
<protein>
    <recommendedName>
        <fullName evidence="4">DUF1677 family protein</fullName>
    </recommendedName>
</protein>
<reference evidence="2 3" key="1">
    <citation type="submission" date="2023-10" db="EMBL/GenBank/DDBJ databases">
        <title>Chromosome-scale genome assembly provides insights into flower coloration mechanisms of Canna indica.</title>
        <authorList>
            <person name="Li C."/>
        </authorList>
    </citation>
    <scope>NUCLEOTIDE SEQUENCE [LARGE SCALE GENOMIC DNA]</scope>
    <source>
        <tissue evidence="2">Flower</tissue>
    </source>
</reference>
<dbReference type="InterPro" id="IPR012876">
    <property type="entry name" value="DUF1677_pln"/>
</dbReference>
<evidence type="ECO:0000256" key="1">
    <source>
        <dbReference type="SAM" id="MobiDB-lite"/>
    </source>
</evidence>
<dbReference type="Pfam" id="PF07911">
    <property type="entry name" value="DUF1677"/>
    <property type="match status" value="1"/>
</dbReference>
<accession>A0AAQ3JND3</accession>
<evidence type="ECO:0008006" key="4">
    <source>
        <dbReference type="Google" id="ProtNLM"/>
    </source>
</evidence>
<feature type="region of interest" description="Disordered" evidence="1">
    <location>
        <begin position="72"/>
        <end position="98"/>
    </location>
</feature>
<evidence type="ECO:0000313" key="2">
    <source>
        <dbReference type="EMBL" id="WOK92069.1"/>
    </source>
</evidence>
<dbReference type="PANTHER" id="PTHR33108">
    <property type="entry name" value="OS01G0745000 PROTEIN"/>
    <property type="match status" value="1"/>
</dbReference>
<feature type="compositionally biased region" description="Basic and acidic residues" evidence="1">
    <location>
        <begin position="72"/>
        <end position="90"/>
    </location>
</feature>